<evidence type="ECO:0000259" key="5">
    <source>
        <dbReference type="Pfam" id="PF25917"/>
    </source>
</evidence>
<feature type="domain" description="Multidrug resistance protein MdtA-like barrel-sandwich hybrid" evidence="5">
    <location>
        <begin position="60"/>
        <end position="227"/>
    </location>
</feature>
<dbReference type="InterPro" id="IPR058625">
    <property type="entry name" value="MdtA-like_BSH"/>
</dbReference>
<dbReference type="Gene3D" id="1.10.287.470">
    <property type="entry name" value="Helix hairpin bin"/>
    <property type="match status" value="1"/>
</dbReference>
<dbReference type="PANTHER" id="PTHR32347">
    <property type="entry name" value="EFFLUX SYSTEM COMPONENT YKNX-RELATED"/>
    <property type="match status" value="1"/>
</dbReference>
<dbReference type="RefSeq" id="WP_371394353.1">
    <property type="nucleotide sequence ID" value="NZ_CP163421.1"/>
</dbReference>
<feature type="compositionally biased region" description="Gly residues" evidence="4">
    <location>
        <begin position="391"/>
        <end position="401"/>
    </location>
</feature>
<accession>A0ABV9N9P6</accession>
<evidence type="ECO:0000256" key="2">
    <source>
        <dbReference type="ARBA" id="ARBA00023054"/>
    </source>
</evidence>
<evidence type="ECO:0000259" key="6">
    <source>
        <dbReference type="Pfam" id="PF25954"/>
    </source>
</evidence>
<gene>
    <name evidence="7" type="ORF">ACFPB0_00110</name>
</gene>
<evidence type="ECO:0000313" key="8">
    <source>
        <dbReference type="Proteomes" id="UP001596024"/>
    </source>
</evidence>
<comment type="subcellular location">
    <subcellularLocation>
        <location evidence="1">Cell envelope</location>
    </subcellularLocation>
</comment>
<keyword evidence="8" id="KW-1185">Reference proteome</keyword>
<dbReference type="SUPFAM" id="SSF111369">
    <property type="entry name" value="HlyD-like secretion proteins"/>
    <property type="match status" value="1"/>
</dbReference>
<evidence type="ECO:0000256" key="4">
    <source>
        <dbReference type="SAM" id="MobiDB-lite"/>
    </source>
</evidence>
<feature type="region of interest" description="Disordered" evidence="4">
    <location>
        <begin position="384"/>
        <end position="404"/>
    </location>
</feature>
<dbReference type="EMBL" id="JBHSGQ010000001">
    <property type="protein sequence ID" value="MFC4723680.1"/>
    <property type="molecule type" value="Genomic_DNA"/>
</dbReference>
<dbReference type="PANTHER" id="PTHR32347:SF14">
    <property type="entry name" value="EFFLUX SYSTEM COMPONENT YKNX-RELATED"/>
    <property type="match status" value="1"/>
</dbReference>
<dbReference type="Pfam" id="PF25917">
    <property type="entry name" value="BSH_RND"/>
    <property type="match status" value="1"/>
</dbReference>
<sequence>MKKFLLPGLAALVAALAAYWAWQMFAPPAEGRLQVETARVEARDLSRQVASTGSIAPLITVEVGSQLSGQILELMADFNDEVEAGQVIARLDPQTFETRVREAQASLEVAQSQVSVSQANLTRARSEAREAERAFERARELVDRGTYSQVQFDVAETARDSAAANVQVAEANLRNARATLDQRQASLESAQVDLDRATIRSPIDGVVIDRQVDVGQTVAASLNAPVLFIIARDLSRIQIEARVDESDIGQIAVGQPVSFEVDAYREREFSGEVRQVRLAAITEQNVVTYTVVIEADNPGQRLLPGMTANVNIITGDVAGALTVPATALRFQPRGAAESLVAPSSAGSTPAQAGRGNPMVTRLLDPLELTDDRRAQAEQALQSAMANTQRGGPRGMGGGRGGSNMQATVQRALSDVLTAEEMARLNTMMADGGRRGGAGRGAREEVQRGTVWIRRSDGRLEARAVRVGLSDGQYTQILGESVSEGDSVVVRVREVR</sequence>
<name>A0ABV9N9P6_9PROT</name>
<dbReference type="Proteomes" id="UP001596024">
    <property type="component" value="Unassembled WGS sequence"/>
</dbReference>
<reference evidence="8" key="1">
    <citation type="journal article" date="2019" name="Int. J. Syst. Evol. Microbiol.">
        <title>The Global Catalogue of Microorganisms (GCM) 10K type strain sequencing project: providing services to taxonomists for standard genome sequencing and annotation.</title>
        <authorList>
            <consortium name="The Broad Institute Genomics Platform"/>
            <consortium name="The Broad Institute Genome Sequencing Center for Infectious Disease"/>
            <person name="Wu L."/>
            <person name="Ma J."/>
        </authorList>
    </citation>
    <scope>NUCLEOTIDE SEQUENCE [LARGE SCALE GENOMIC DNA]</scope>
    <source>
        <strain evidence="8">CCUG 62981</strain>
    </source>
</reference>
<dbReference type="Gene3D" id="2.40.50.100">
    <property type="match status" value="1"/>
</dbReference>
<keyword evidence="2 3" id="KW-0175">Coiled coil</keyword>
<proteinExistence type="predicted"/>
<dbReference type="Pfam" id="PF25954">
    <property type="entry name" value="Beta-barrel_RND_2"/>
    <property type="match status" value="1"/>
</dbReference>
<evidence type="ECO:0000313" key="7">
    <source>
        <dbReference type="EMBL" id="MFC4723680.1"/>
    </source>
</evidence>
<organism evidence="7 8">
    <name type="scientific">Glycocaulis abyssi</name>
    <dbReference type="NCBI Taxonomy" id="1433403"/>
    <lineage>
        <taxon>Bacteria</taxon>
        <taxon>Pseudomonadati</taxon>
        <taxon>Pseudomonadota</taxon>
        <taxon>Alphaproteobacteria</taxon>
        <taxon>Maricaulales</taxon>
        <taxon>Maricaulaceae</taxon>
        <taxon>Glycocaulis</taxon>
    </lineage>
</organism>
<feature type="domain" description="CusB-like beta-barrel" evidence="6">
    <location>
        <begin position="239"/>
        <end position="313"/>
    </location>
</feature>
<dbReference type="InterPro" id="IPR058792">
    <property type="entry name" value="Beta-barrel_RND_2"/>
</dbReference>
<dbReference type="InterPro" id="IPR050465">
    <property type="entry name" value="UPF0194_transport"/>
</dbReference>
<evidence type="ECO:0000256" key="3">
    <source>
        <dbReference type="SAM" id="Coils"/>
    </source>
</evidence>
<evidence type="ECO:0000256" key="1">
    <source>
        <dbReference type="ARBA" id="ARBA00004196"/>
    </source>
</evidence>
<feature type="coiled-coil region" evidence="3">
    <location>
        <begin position="114"/>
        <end position="186"/>
    </location>
</feature>
<dbReference type="Gene3D" id="2.40.30.170">
    <property type="match status" value="1"/>
</dbReference>
<comment type="caution">
    <text evidence="7">The sequence shown here is derived from an EMBL/GenBank/DDBJ whole genome shotgun (WGS) entry which is preliminary data.</text>
</comment>
<protein>
    <submittedName>
        <fullName evidence="7">Efflux RND transporter periplasmic adaptor subunit</fullName>
    </submittedName>
</protein>
<dbReference type="Gene3D" id="2.40.420.20">
    <property type="match status" value="1"/>
</dbReference>